<evidence type="ECO:0000313" key="2">
    <source>
        <dbReference type="EMBL" id="MPC23306.1"/>
    </source>
</evidence>
<dbReference type="EMBL" id="VSRR010001190">
    <property type="protein sequence ID" value="MPC23306.1"/>
    <property type="molecule type" value="Genomic_DNA"/>
</dbReference>
<evidence type="ECO:0000256" key="1">
    <source>
        <dbReference type="SAM" id="MobiDB-lite"/>
    </source>
</evidence>
<dbReference type="AlphaFoldDB" id="A0A5B7DQT9"/>
<reference evidence="2 3" key="1">
    <citation type="submission" date="2019-05" db="EMBL/GenBank/DDBJ databases">
        <title>Another draft genome of Portunus trituberculatus and its Hox gene families provides insights of decapod evolution.</title>
        <authorList>
            <person name="Jeong J.-H."/>
            <person name="Song I."/>
            <person name="Kim S."/>
            <person name="Choi T."/>
            <person name="Kim D."/>
            <person name="Ryu S."/>
            <person name="Kim W."/>
        </authorList>
    </citation>
    <scope>NUCLEOTIDE SEQUENCE [LARGE SCALE GENOMIC DNA]</scope>
    <source>
        <tissue evidence="2">Muscle</tissue>
    </source>
</reference>
<dbReference type="Proteomes" id="UP000324222">
    <property type="component" value="Unassembled WGS sequence"/>
</dbReference>
<sequence length="132" mass="14791">MEDEGGSDGGHEKRHGRRWVGHEARQGQGKIMEGWEGVPKGKTVVRGGSVRAGRLCVARSGPFIHQIRHGGVRRLLFRLYVHVPHHSEKHGSHRHAAPPLQRKTGRGRVVRQHPLSPAMRKLVIQLANLKWG</sequence>
<evidence type="ECO:0000313" key="3">
    <source>
        <dbReference type="Proteomes" id="UP000324222"/>
    </source>
</evidence>
<feature type="region of interest" description="Disordered" evidence="1">
    <location>
        <begin position="1"/>
        <end position="31"/>
    </location>
</feature>
<protein>
    <submittedName>
        <fullName evidence="2">Uncharacterized protein</fullName>
    </submittedName>
</protein>
<feature type="region of interest" description="Disordered" evidence="1">
    <location>
        <begin position="87"/>
        <end position="108"/>
    </location>
</feature>
<accession>A0A5B7DQT9</accession>
<comment type="caution">
    <text evidence="2">The sequence shown here is derived from an EMBL/GenBank/DDBJ whole genome shotgun (WGS) entry which is preliminary data.</text>
</comment>
<gene>
    <name evidence="2" type="ORF">E2C01_016350</name>
</gene>
<name>A0A5B7DQT9_PORTR</name>
<proteinExistence type="predicted"/>
<organism evidence="2 3">
    <name type="scientific">Portunus trituberculatus</name>
    <name type="common">Swimming crab</name>
    <name type="synonym">Neptunus trituberculatus</name>
    <dbReference type="NCBI Taxonomy" id="210409"/>
    <lineage>
        <taxon>Eukaryota</taxon>
        <taxon>Metazoa</taxon>
        <taxon>Ecdysozoa</taxon>
        <taxon>Arthropoda</taxon>
        <taxon>Crustacea</taxon>
        <taxon>Multicrustacea</taxon>
        <taxon>Malacostraca</taxon>
        <taxon>Eumalacostraca</taxon>
        <taxon>Eucarida</taxon>
        <taxon>Decapoda</taxon>
        <taxon>Pleocyemata</taxon>
        <taxon>Brachyura</taxon>
        <taxon>Eubrachyura</taxon>
        <taxon>Portunoidea</taxon>
        <taxon>Portunidae</taxon>
        <taxon>Portuninae</taxon>
        <taxon>Portunus</taxon>
    </lineage>
</organism>
<keyword evidence="3" id="KW-1185">Reference proteome</keyword>